<feature type="chain" id="PRO_5034401588" description="Peptidase A1 domain-containing protein" evidence="4">
    <location>
        <begin position="21"/>
        <end position="473"/>
    </location>
</feature>
<organism evidence="6 7">
    <name type="scientific">Mucor saturninus</name>
    <dbReference type="NCBI Taxonomy" id="64648"/>
    <lineage>
        <taxon>Eukaryota</taxon>
        <taxon>Fungi</taxon>
        <taxon>Fungi incertae sedis</taxon>
        <taxon>Mucoromycota</taxon>
        <taxon>Mucoromycotina</taxon>
        <taxon>Mucoromycetes</taxon>
        <taxon>Mucorales</taxon>
        <taxon>Mucorineae</taxon>
        <taxon>Mucoraceae</taxon>
        <taxon>Mucor</taxon>
    </lineage>
</organism>
<feature type="domain" description="Peptidase A1" evidence="5">
    <location>
        <begin position="50"/>
        <end position="456"/>
    </location>
</feature>
<feature type="signal peptide" evidence="4">
    <location>
        <begin position="1"/>
        <end position="20"/>
    </location>
</feature>
<sequence length="473" mass="50523">MRTAFLCLAALAQFALNAAATSPITVPLFRRSDDGGIYKAAGQALDNGVLAGKVKIGNPPQEFTFAFDTTTGYSWVRGSRCKTDNCRGRCTYYARKSEDAVSYGKKFSVEYGDSCVDTHVYTDTFEFAGLTVKDMPFGGAYRMSGFGEGFDGYLGLGRDVDFNETKIHSSASGGLAKRDIPVSASGFVPNAFQSGSGLASAQFGMYTTTTGSGFDQSGAATTTDPTTGATIDPNASTNTTLTPGATPNVPAGTTTTTPTDTTTPVTDGGVTSGGFGVMKRNNKEDTEEPAGYLVLGGVDTSVIEGDVNYLRLSDNPDAPAKNWDICIRHASFGSLKFAQEKNAIASISTSTSFIVMPPTQADAFHEKFASKYEYATKSYSIKCSEIKNLPTLKMTLEDHIVELPPKYWTAVVDADRDCCTTKISRGSSDRDWVLGTAMTNAFYTTFDPEAETVGLAIKKGQSKDGLRVYRKSH</sequence>
<dbReference type="CDD" id="cd05471">
    <property type="entry name" value="pepsin_like"/>
    <property type="match status" value="1"/>
</dbReference>
<keyword evidence="2" id="KW-1015">Disulfide bond</keyword>
<comment type="similarity">
    <text evidence="1">Belongs to the peptidase A1 family.</text>
</comment>
<dbReference type="Proteomes" id="UP000603453">
    <property type="component" value="Unassembled WGS sequence"/>
</dbReference>
<dbReference type="InterPro" id="IPR001461">
    <property type="entry name" value="Aspartic_peptidase_A1"/>
</dbReference>
<evidence type="ECO:0000256" key="1">
    <source>
        <dbReference type="ARBA" id="ARBA00007447"/>
    </source>
</evidence>
<dbReference type="PROSITE" id="PS51767">
    <property type="entry name" value="PEPTIDASE_A1"/>
    <property type="match status" value="1"/>
</dbReference>
<dbReference type="PANTHER" id="PTHR47966:SF51">
    <property type="entry name" value="BETA-SITE APP-CLEAVING ENZYME, ISOFORM A-RELATED"/>
    <property type="match status" value="1"/>
</dbReference>
<dbReference type="Gene3D" id="2.40.70.10">
    <property type="entry name" value="Acid Proteases"/>
    <property type="match status" value="2"/>
</dbReference>
<dbReference type="InterPro" id="IPR033121">
    <property type="entry name" value="PEPTIDASE_A1"/>
</dbReference>
<gene>
    <name evidence="6" type="ORF">INT47_005944</name>
</gene>
<dbReference type="GO" id="GO:0004190">
    <property type="term" value="F:aspartic-type endopeptidase activity"/>
    <property type="evidence" value="ECO:0007669"/>
    <property type="project" value="InterPro"/>
</dbReference>
<dbReference type="EMBL" id="JAEPRD010000036">
    <property type="protein sequence ID" value="KAG2205569.1"/>
    <property type="molecule type" value="Genomic_DNA"/>
</dbReference>
<dbReference type="SUPFAM" id="SSF50630">
    <property type="entry name" value="Acid proteases"/>
    <property type="match status" value="1"/>
</dbReference>
<evidence type="ECO:0000313" key="6">
    <source>
        <dbReference type="EMBL" id="KAG2205569.1"/>
    </source>
</evidence>
<feature type="compositionally biased region" description="Low complexity" evidence="3">
    <location>
        <begin position="242"/>
        <end position="269"/>
    </location>
</feature>
<keyword evidence="4" id="KW-0732">Signal</keyword>
<reference evidence="6" key="1">
    <citation type="submission" date="2020-12" db="EMBL/GenBank/DDBJ databases">
        <title>Metabolic potential, ecology and presence of endohyphal bacteria is reflected in genomic diversity of Mucoromycotina.</title>
        <authorList>
            <person name="Muszewska A."/>
            <person name="Okrasinska A."/>
            <person name="Steczkiewicz K."/>
            <person name="Drgas O."/>
            <person name="Orlowska M."/>
            <person name="Perlinska-Lenart U."/>
            <person name="Aleksandrzak-Piekarczyk T."/>
            <person name="Szatraj K."/>
            <person name="Zielenkiewicz U."/>
            <person name="Pilsyk S."/>
            <person name="Malc E."/>
            <person name="Mieczkowski P."/>
            <person name="Kruszewska J.S."/>
            <person name="Biernat P."/>
            <person name="Pawlowska J."/>
        </authorList>
    </citation>
    <scope>NUCLEOTIDE SEQUENCE</scope>
    <source>
        <strain evidence="6">WA0000017839</strain>
    </source>
</reference>
<dbReference type="InterPro" id="IPR034164">
    <property type="entry name" value="Pepsin-like_dom"/>
</dbReference>
<keyword evidence="7" id="KW-1185">Reference proteome</keyword>
<dbReference type="GO" id="GO:0006508">
    <property type="term" value="P:proteolysis"/>
    <property type="evidence" value="ECO:0007669"/>
    <property type="project" value="InterPro"/>
</dbReference>
<proteinExistence type="inferred from homology"/>
<dbReference type="Pfam" id="PF00026">
    <property type="entry name" value="Asp"/>
    <property type="match status" value="2"/>
</dbReference>
<evidence type="ECO:0000256" key="3">
    <source>
        <dbReference type="SAM" id="MobiDB-lite"/>
    </source>
</evidence>
<evidence type="ECO:0000256" key="2">
    <source>
        <dbReference type="PIRSR" id="PIRSR601461-2"/>
    </source>
</evidence>
<accession>A0A8H7V8Y2</accession>
<evidence type="ECO:0000313" key="7">
    <source>
        <dbReference type="Proteomes" id="UP000603453"/>
    </source>
</evidence>
<feature type="region of interest" description="Disordered" evidence="3">
    <location>
        <begin position="212"/>
        <end position="286"/>
    </location>
</feature>
<dbReference type="PANTHER" id="PTHR47966">
    <property type="entry name" value="BETA-SITE APP-CLEAVING ENZYME, ISOFORM A-RELATED"/>
    <property type="match status" value="1"/>
</dbReference>
<dbReference type="PRINTS" id="PR00792">
    <property type="entry name" value="PEPSIN"/>
</dbReference>
<dbReference type="OrthoDB" id="771136at2759"/>
<name>A0A8H7V8Y2_9FUNG</name>
<evidence type="ECO:0000259" key="5">
    <source>
        <dbReference type="PROSITE" id="PS51767"/>
    </source>
</evidence>
<dbReference type="InterPro" id="IPR021109">
    <property type="entry name" value="Peptidase_aspartic_dom_sf"/>
</dbReference>
<dbReference type="AlphaFoldDB" id="A0A8H7V8Y2"/>
<protein>
    <recommendedName>
        <fullName evidence="5">Peptidase A1 domain-containing protein</fullName>
    </recommendedName>
</protein>
<feature type="compositionally biased region" description="Low complexity" evidence="3">
    <location>
        <begin position="218"/>
        <end position="233"/>
    </location>
</feature>
<feature type="disulfide bond" evidence="2">
    <location>
        <begin position="383"/>
        <end position="418"/>
    </location>
</feature>
<evidence type="ECO:0000256" key="4">
    <source>
        <dbReference type="SAM" id="SignalP"/>
    </source>
</evidence>
<comment type="caution">
    <text evidence="6">The sequence shown here is derived from an EMBL/GenBank/DDBJ whole genome shotgun (WGS) entry which is preliminary data.</text>
</comment>